<keyword evidence="2" id="KW-1185">Reference proteome</keyword>
<sequence length="86" mass="9461">MDRDPDRERRDALDLQPGLNRAESMAFLRAQRLAALLAFQTHGLSVVGGMPTGHQATRSAPKHHQLATKHHKLVGANSAWVLRSST</sequence>
<protein>
    <submittedName>
        <fullName evidence="1">Uncharacterized protein</fullName>
    </submittedName>
</protein>
<gene>
    <name evidence="1" type="ORF">GCM10008955_16210</name>
</gene>
<evidence type="ECO:0000313" key="1">
    <source>
        <dbReference type="EMBL" id="GGK23364.1"/>
    </source>
</evidence>
<name>A0ABQ2EW00_9DEIO</name>
<evidence type="ECO:0000313" key="2">
    <source>
        <dbReference type="Proteomes" id="UP000647587"/>
    </source>
</evidence>
<proteinExistence type="predicted"/>
<accession>A0ABQ2EW00</accession>
<dbReference type="EMBL" id="BMPP01000005">
    <property type="protein sequence ID" value="GGK23364.1"/>
    <property type="molecule type" value="Genomic_DNA"/>
</dbReference>
<organism evidence="1 2">
    <name type="scientific">Deinococcus malanensis</name>
    <dbReference type="NCBI Taxonomy" id="1706855"/>
    <lineage>
        <taxon>Bacteria</taxon>
        <taxon>Thermotogati</taxon>
        <taxon>Deinococcota</taxon>
        <taxon>Deinococci</taxon>
        <taxon>Deinococcales</taxon>
        <taxon>Deinococcaceae</taxon>
        <taxon>Deinococcus</taxon>
    </lineage>
</organism>
<comment type="caution">
    <text evidence="1">The sequence shown here is derived from an EMBL/GenBank/DDBJ whole genome shotgun (WGS) entry which is preliminary data.</text>
</comment>
<dbReference type="Proteomes" id="UP000647587">
    <property type="component" value="Unassembled WGS sequence"/>
</dbReference>
<reference evidence="2" key="1">
    <citation type="journal article" date="2019" name="Int. J. Syst. Evol. Microbiol.">
        <title>The Global Catalogue of Microorganisms (GCM) 10K type strain sequencing project: providing services to taxonomists for standard genome sequencing and annotation.</title>
        <authorList>
            <consortium name="The Broad Institute Genomics Platform"/>
            <consortium name="The Broad Institute Genome Sequencing Center for Infectious Disease"/>
            <person name="Wu L."/>
            <person name="Ma J."/>
        </authorList>
    </citation>
    <scope>NUCLEOTIDE SEQUENCE [LARGE SCALE GENOMIC DNA]</scope>
    <source>
        <strain evidence="2">JCM 30331</strain>
    </source>
</reference>